<feature type="domain" description="Glutamine amidotransferase" evidence="1">
    <location>
        <begin position="32"/>
        <end position="179"/>
    </location>
</feature>
<dbReference type="Gene3D" id="3.40.50.880">
    <property type="match status" value="1"/>
</dbReference>
<dbReference type="PROSITE" id="PS51273">
    <property type="entry name" value="GATASE_TYPE_1"/>
    <property type="match status" value="1"/>
</dbReference>
<dbReference type="SUPFAM" id="SSF52317">
    <property type="entry name" value="Class I glutamine amidotransferase-like"/>
    <property type="match status" value="1"/>
</dbReference>
<dbReference type="InterPro" id="IPR029062">
    <property type="entry name" value="Class_I_gatase-like"/>
</dbReference>
<accession>A0ABW0ENE1</accession>
<gene>
    <name evidence="2" type="ORF">ACFPM7_17480</name>
</gene>
<keyword evidence="2" id="KW-0315">Glutamine amidotransferase</keyword>
<evidence type="ECO:0000313" key="2">
    <source>
        <dbReference type="EMBL" id="MFC5288849.1"/>
    </source>
</evidence>
<dbReference type="InterPro" id="IPR017926">
    <property type="entry name" value="GATASE"/>
</dbReference>
<name>A0ABW0ENE1_9PSEU</name>
<proteinExistence type="predicted"/>
<dbReference type="CDD" id="cd01741">
    <property type="entry name" value="GATase1_1"/>
    <property type="match status" value="1"/>
</dbReference>
<dbReference type="PANTHER" id="PTHR42695:SF5">
    <property type="entry name" value="GLUTAMINE AMIDOTRANSFERASE YLR126C-RELATED"/>
    <property type="match status" value="1"/>
</dbReference>
<dbReference type="Pfam" id="PF00117">
    <property type="entry name" value="GATase"/>
    <property type="match status" value="1"/>
</dbReference>
<dbReference type="RefSeq" id="WP_378248703.1">
    <property type="nucleotide sequence ID" value="NZ_JBHSKF010000009.1"/>
</dbReference>
<dbReference type="Proteomes" id="UP001596157">
    <property type="component" value="Unassembled WGS sequence"/>
</dbReference>
<dbReference type="InterPro" id="IPR044992">
    <property type="entry name" value="ChyE-like"/>
</dbReference>
<dbReference type="PANTHER" id="PTHR42695">
    <property type="entry name" value="GLUTAMINE AMIDOTRANSFERASE YLR126C-RELATED"/>
    <property type="match status" value="1"/>
</dbReference>
<comment type="caution">
    <text evidence="2">The sequence shown here is derived from an EMBL/GenBank/DDBJ whole genome shotgun (WGS) entry which is preliminary data.</text>
</comment>
<keyword evidence="3" id="KW-1185">Reference proteome</keyword>
<reference evidence="3" key="1">
    <citation type="journal article" date="2019" name="Int. J. Syst. Evol. Microbiol.">
        <title>The Global Catalogue of Microorganisms (GCM) 10K type strain sequencing project: providing services to taxonomists for standard genome sequencing and annotation.</title>
        <authorList>
            <consortium name="The Broad Institute Genomics Platform"/>
            <consortium name="The Broad Institute Genome Sequencing Center for Infectious Disease"/>
            <person name="Wu L."/>
            <person name="Ma J."/>
        </authorList>
    </citation>
    <scope>NUCLEOTIDE SEQUENCE [LARGE SCALE GENOMIC DNA]</scope>
    <source>
        <strain evidence="3">CCUG 59778</strain>
    </source>
</reference>
<evidence type="ECO:0000259" key="1">
    <source>
        <dbReference type="Pfam" id="PF00117"/>
    </source>
</evidence>
<sequence length="244" mass="26020">MTVRTLVVQLDDSDPPGRLADWLIDAGALPHVVRPGRDQLQLGDHTAVVCLGGPQSANDPDLTEVRTFLSRCATAGTPVLAICLGAQLLAVATGGRVEVGDSGPEAGAGLVAKRDLGWTDPLFADMPLMPDVLQFHSDAITRLPDSAVLLAAAARYPNQAFRVGRAAYGVQFHIETTPETVLRWAEANPAVAARAKAGELEPERLAELHADIEECWRPFTERFVALARGDIAPAEPARPTLPMI</sequence>
<protein>
    <submittedName>
        <fullName evidence="2">Type 1 glutamine amidotransferase</fullName>
    </submittedName>
</protein>
<evidence type="ECO:0000313" key="3">
    <source>
        <dbReference type="Proteomes" id="UP001596157"/>
    </source>
</evidence>
<dbReference type="EMBL" id="JBHSKF010000009">
    <property type="protein sequence ID" value="MFC5288849.1"/>
    <property type="molecule type" value="Genomic_DNA"/>
</dbReference>
<organism evidence="2 3">
    <name type="scientific">Actinokineospora guangxiensis</name>
    <dbReference type="NCBI Taxonomy" id="1490288"/>
    <lineage>
        <taxon>Bacteria</taxon>
        <taxon>Bacillati</taxon>
        <taxon>Actinomycetota</taxon>
        <taxon>Actinomycetes</taxon>
        <taxon>Pseudonocardiales</taxon>
        <taxon>Pseudonocardiaceae</taxon>
        <taxon>Actinokineospora</taxon>
    </lineage>
</organism>